<keyword evidence="4" id="KW-0804">Transcription</keyword>
<name>A0A974W8K5_9NOCA</name>
<reference evidence="7 8" key="2">
    <citation type="journal article" date="2022" name="Arch. Microbiol.">
        <title>Rhodococcus pseudokoreensis sp. nov. isolated from the rhizosphere of young M26 apple rootstocks.</title>
        <authorList>
            <person name="Kampfer P."/>
            <person name="Glaeser S.P."/>
            <person name="Blom J."/>
            <person name="Wolf J."/>
            <person name="Benning S."/>
            <person name="Schloter M."/>
            <person name="Neumann-Schaal M."/>
        </authorList>
    </citation>
    <scope>NUCLEOTIDE SEQUENCE [LARGE SCALE GENOMIC DNA]</scope>
    <source>
        <strain evidence="7 8">R79</strain>
    </source>
</reference>
<sequence>MTAADVTQLGEDPLVTASRRRILGAAERLIGVHGIEKVRLRDIAQEAGVSIGKIQHYFDNRDQVIEAMLGAASMRRVEEWATFANDIDDPATKMVSLLEHAITDRERCTVWLATTSVASRNEQFIPDVARIYAAWRAKLVEVIDAGRHDAVFHPTASADEVADGIICAIDGLMTAVAVALPDYTPERNARMLRHIAGLLLGTRFEAEGDK</sequence>
<dbReference type="InterPro" id="IPR001647">
    <property type="entry name" value="HTH_TetR"/>
</dbReference>
<keyword evidence="1" id="KW-0678">Repressor</keyword>
<dbReference type="Proteomes" id="UP000662986">
    <property type="component" value="Chromosome"/>
</dbReference>
<dbReference type="PRINTS" id="PR00455">
    <property type="entry name" value="HTHTETR"/>
</dbReference>
<feature type="DNA-binding region" description="H-T-H motif" evidence="5">
    <location>
        <begin position="39"/>
        <end position="58"/>
    </location>
</feature>
<evidence type="ECO:0000313" key="7">
    <source>
        <dbReference type="EMBL" id="QSE92615.1"/>
    </source>
</evidence>
<evidence type="ECO:0000256" key="1">
    <source>
        <dbReference type="ARBA" id="ARBA00022491"/>
    </source>
</evidence>
<dbReference type="PANTHER" id="PTHR30055:SF238">
    <property type="entry name" value="MYCOFACTOCIN BIOSYNTHESIS TRANSCRIPTIONAL REGULATOR MFTR-RELATED"/>
    <property type="match status" value="1"/>
</dbReference>
<evidence type="ECO:0000256" key="5">
    <source>
        <dbReference type="PROSITE-ProRule" id="PRU00335"/>
    </source>
</evidence>
<dbReference type="SUPFAM" id="SSF46689">
    <property type="entry name" value="Homeodomain-like"/>
    <property type="match status" value="1"/>
</dbReference>
<gene>
    <name evidence="7" type="ORF">JWS13_30400</name>
</gene>
<dbReference type="InterPro" id="IPR039538">
    <property type="entry name" value="BetI_C"/>
</dbReference>
<keyword evidence="8" id="KW-1185">Reference proteome</keyword>
<dbReference type="Pfam" id="PF13977">
    <property type="entry name" value="TetR_C_6"/>
    <property type="match status" value="1"/>
</dbReference>
<dbReference type="EMBL" id="CP070619">
    <property type="protein sequence ID" value="QSE92615.1"/>
    <property type="molecule type" value="Genomic_DNA"/>
</dbReference>
<keyword evidence="3 5" id="KW-0238">DNA-binding</keyword>
<dbReference type="InterPro" id="IPR050109">
    <property type="entry name" value="HTH-type_TetR-like_transc_reg"/>
</dbReference>
<dbReference type="RefSeq" id="WP_206009078.1">
    <property type="nucleotide sequence ID" value="NZ_CP070619.1"/>
</dbReference>
<dbReference type="Pfam" id="PF00440">
    <property type="entry name" value="TetR_N"/>
    <property type="match status" value="1"/>
</dbReference>
<evidence type="ECO:0000259" key="6">
    <source>
        <dbReference type="PROSITE" id="PS50977"/>
    </source>
</evidence>
<evidence type="ECO:0000256" key="2">
    <source>
        <dbReference type="ARBA" id="ARBA00023015"/>
    </source>
</evidence>
<evidence type="ECO:0000256" key="3">
    <source>
        <dbReference type="ARBA" id="ARBA00023125"/>
    </source>
</evidence>
<organism evidence="7 8">
    <name type="scientific">Rhodococcus pseudokoreensis</name>
    <dbReference type="NCBI Taxonomy" id="2811421"/>
    <lineage>
        <taxon>Bacteria</taxon>
        <taxon>Bacillati</taxon>
        <taxon>Actinomycetota</taxon>
        <taxon>Actinomycetes</taxon>
        <taxon>Mycobacteriales</taxon>
        <taxon>Nocardiaceae</taxon>
        <taxon>Rhodococcus</taxon>
    </lineage>
</organism>
<evidence type="ECO:0000256" key="4">
    <source>
        <dbReference type="ARBA" id="ARBA00023163"/>
    </source>
</evidence>
<evidence type="ECO:0000313" key="8">
    <source>
        <dbReference type="Proteomes" id="UP000662986"/>
    </source>
</evidence>
<dbReference type="Gene3D" id="1.10.357.10">
    <property type="entry name" value="Tetracycline Repressor, domain 2"/>
    <property type="match status" value="1"/>
</dbReference>
<dbReference type="PROSITE" id="PS50977">
    <property type="entry name" value="HTH_TETR_2"/>
    <property type="match status" value="1"/>
</dbReference>
<protein>
    <submittedName>
        <fullName evidence="7">TetR/AcrR family transcriptional regulator</fullName>
    </submittedName>
</protein>
<dbReference type="InterPro" id="IPR009057">
    <property type="entry name" value="Homeodomain-like_sf"/>
</dbReference>
<dbReference type="InterPro" id="IPR036271">
    <property type="entry name" value="Tet_transcr_reg_TetR-rel_C_sf"/>
</dbReference>
<dbReference type="PANTHER" id="PTHR30055">
    <property type="entry name" value="HTH-TYPE TRANSCRIPTIONAL REGULATOR RUTR"/>
    <property type="match status" value="1"/>
</dbReference>
<proteinExistence type="predicted"/>
<reference evidence="7 8" key="1">
    <citation type="journal article" date="2021" name="Microbiol. Resour. Announc.">
        <title>Complete Genome Sequences of Two Rhodococcus sp. Strains with Large and Linear Chromosomes, Isolated from Apple Rhizosphere.</title>
        <authorList>
            <person name="Benning S."/>
            <person name="Brugnone N."/>
            <person name="Siani R."/>
            <person name="Kublik S."/>
            <person name="Schloter M."/>
            <person name="Rad V."/>
        </authorList>
    </citation>
    <scope>NUCLEOTIDE SEQUENCE [LARGE SCALE GENOMIC DNA]</scope>
    <source>
        <strain evidence="7 8">R79</strain>
    </source>
</reference>
<feature type="domain" description="HTH tetR-type" evidence="6">
    <location>
        <begin position="16"/>
        <end position="76"/>
    </location>
</feature>
<dbReference type="SUPFAM" id="SSF48498">
    <property type="entry name" value="Tetracyclin repressor-like, C-terminal domain"/>
    <property type="match status" value="1"/>
</dbReference>
<accession>A0A974W8K5</accession>
<keyword evidence="2" id="KW-0805">Transcription regulation</keyword>